<dbReference type="RefSeq" id="WP_101249573.1">
    <property type="nucleotide sequence ID" value="NZ_PIUM01000004.1"/>
</dbReference>
<dbReference type="Pfam" id="PF00672">
    <property type="entry name" value="HAMP"/>
    <property type="match status" value="1"/>
</dbReference>
<feature type="domain" description="HAMP" evidence="6">
    <location>
        <begin position="210"/>
        <end position="263"/>
    </location>
</feature>
<dbReference type="Pfam" id="PF00015">
    <property type="entry name" value="MCPsignal"/>
    <property type="match status" value="1"/>
</dbReference>
<feature type="transmembrane region" description="Helical" evidence="4">
    <location>
        <begin position="6"/>
        <end position="27"/>
    </location>
</feature>
<sequence>MMNWRIGTRIYAVVAMLSLVSIVLAVIGQWAMQSYERHVRDIVIASDRAFIGERINGDIYAVVMDSRGVYMARSAAEVEKFAVPLLKTLDDLEKQADAWKALTPESQKSRMAELDTELRRFVAFRKELVQIGRQQGNPAAREYGDNDQNRVNRQKLGKQVAEFAEAHNREITFLRDDLTKFGRWLEMLIMGATIAGIITGVVLSVLTVRRSIVAPFHRLKEATITLAGGALDGVTLDLGRRDEIGEMAAAVDVWRRNALTRREQVAEIETDRRARAERAVQVRTLTREFDGMAGATIKELVASASALEKSAESMGNVAERTAARANAVTQASNLASDNVQAVSVAAGQLNSSIREIAALVEASQDVAEAATAEASKTDALVQNLAGSAQKIGDVIKLIEDIAGQTNLLALNATIEAARAGAAGKGFAVVANEVKHLATQTAQATGNIASQIAEVQTQTVEAVAALGEISSIIAKVKEFSGSIASAVQQQTAATQDIGRSVQGVSECTGDVAANAGEVLDAASAADEASTVVSEAAGILLTRARSLQDGVQGFLSKVGEISRKDESSAF</sequence>
<dbReference type="InterPro" id="IPR003660">
    <property type="entry name" value="HAMP_dom"/>
</dbReference>
<dbReference type="AlphaFoldDB" id="A0A2N3PYP6"/>
<dbReference type="GO" id="GO:0004888">
    <property type="term" value="F:transmembrane signaling receptor activity"/>
    <property type="evidence" value="ECO:0007669"/>
    <property type="project" value="InterPro"/>
</dbReference>
<evidence type="ECO:0000313" key="8">
    <source>
        <dbReference type="Proteomes" id="UP000233293"/>
    </source>
</evidence>
<keyword evidence="4" id="KW-0472">Membrane</keyword>
<name>A0A2N3PYP6_9PROT</name>
<evidence type="ECO:0000256" key="4">
    <source>
        <dbReference type="SAM" id="Phobius"/>
    </source>
</evidence>
<dbReference type="Proteomes" id="UP000233293">
    <property type="component" value="Unassembled WGS sequence"/>
</dbReference>
<dbReference type="PANTHER" id="PTHR32089:SF112">
    <property type="entry name" value="LYSOZYME-LIKE PROTEIN-RELATED"/>
    <property type="match status" value="1"/>
</dbReference>
<evidence type="ECO:0000259" key="6">
    <source>
        <dbReference type="PROSITE" id="PS50885"/>
    </source>
</evidence>
<dbReference type="SUPFAM" id="SSF58104">
    <property type="entry name" value="Methyl-accepting chemotaxis protein (MCP) signaling domain"/>
    <property type="match status" value="1"/>
</dbReference>
<evidence type="ECO:0000256" key="3">
    <source>
        <dbReference type="PROSITE-ProRule" id="PRU00284"/>
    </source>
</evidence>
<organism evidence="7 8">
    <name type="scientific">Telmatospirillum siberiense</name>
    <dbReference type="NCBI Taxonomy" id="382514"/>
    <lineage>
        <taxon>Bacteria</taxon>
        <taxon>Pseudomonadati</taxon>
        <taxon>Pseudomonadota</taxon>
        <taxon>Alphaproteobacteria</taxon>
        <taxon>Rhodospirillales</taxon>
        <taxon>Rhodospirillaceae</taxon>
        <taxon>Telmatospirillum</taxon>
    </lineage>
</organism>
<dbReference type="PANTHER" id="PTHR32089">
    <property type="entry name" value="METHYL-ACCEPTING CHEMOTAXIS PROTEIN MCPB"/>
    <property type="match status" value="1"/>
</dbReference>
<comment type="similarity">
    <text evidence="2">Belongs to the methyl-accepting chemotaxis (MCP) protein family.</text>
</comment>
<dbReference type="CDD" id="cd06225">
    <property type="entry name" value="HAMP"/>
    <property type="match status" value="1"/>
</dbReference>
<evidence type="ECO:0000256" key="2">
    <source>
        <dbReference type="ARBA" id="ARBA00029447"/>
    </source>
</evidence>
<keyword evidence="4" id="KW-1133">Transmembrane helix</keyword>
<dbReference type="InterPro" id="IPR004089">
    <property type="entry name" value="MCPsignal_dom"/>
</dbReference>
<evidence type="ECO:0000256" key="1">
    <source>
        <dbReference type="ARBA" id="ARBA00023224"/>
    </source>
</evidence>
<accession>A0A2N3PYP6</accession>
<feature type="domain" description="Methyl-accepting transducer" evidence="5">
    <location>
        <begin position="296"/>
        <end position="525"/>
    </location>
</feature>
<dbReference type="GO" id="GO:0016020">
    <property type="term" value="C:membrane"/>
    <property type="evidence" value="ECO:0007669"/>
    <property type="project" value="InterPro"/>
</dbReference>
<dbReference type="GO" id="GO:0006935">
    <property type="term" value="P:chemotaxis"/>
    <property type="evidence" value="ECO:0007669"/>
    <property type="project" value="InterPro"/>
</dbReference>
<dbReference type="Gene3D" id="6.10.340.10">
    <property type="match status" value="1"/>
</dbReference>
<dbReference type="Gene3D" id="1.10.287.950">
    <property type="entry name" value="Methyl-accepting chemotaxis protein"/>
    <property type="match status" value="1"/>
</dbReference>
<dbReference type="SMART" id="SM00304">
    <property type="entry name" value="HAMP"/>
    <property type="match status" value="1"/>
</dbReference>
<dbReference type="SMART" id="SM00283">
    <property type="entry name" value="MA"/>
    <property type="match status" value="1"/>
</dbReference>
<proteinExistence type="inferred from homology"/>
<comment type="caution">
    <text evidence="7">The sequence shown here is derived from an EMBL/GenBank/DDBJ whole genome shotgun (WGS) entry which is preliminary data.</text>
</comment>
<feature type="transmembrane region" description="Helical" evidence="4">
    <location>
        <begin position="184"/>
        <end position="206"/>
    </location>
</feature>
<dbReference type="PROSITE" id="PS50885">
    <property type="entry name" value="HAMP"/>
    <property type="match status" value="1"/>
</dbReference>
<dbReference type="PROSITE" id="PS50111">
    <property type="entry name" value="CHEMOTAXIS_TRANSDUC_2"/>
    <property type="match status" value="1"/>
</dbReference>
<dbReference type="EMBL" id="PIUM01000004">
    <property type="protein sequence ID" value="PKU25518.1"/>
    <property type="molecule type" value="Genomic_DNA"/>
</dbReference>
<keyword evidence="1 3" id="KW-0807">Transducer</keyword>
<dbReference type="OrthoDB" id="3378718at2"/>
<dbReference type="PRINTS" id="PR00260">
    <property type="entry name" value="CHEMTRNSDUCR"/>
</dbReference>
<keyword evidence="8" id="KW-1185">Reference proteome</keyword>
<evidence type="ECO:0000313" key="7">
    <source>
        <dbReference type="EMBL" id="PKU25518.1"/>
    </source>
</evidence>
<reference evidence="8" key="1">
    <citation type="submission" date="2017-12" db="EMBL/GenBank/DDBJ databases">
        <title>Draft genome sequence of Telmatospirillum siberiense 26-4b1T, an acidotolerant peatland alphaproteobacterium potentially involved in sulfur cycling.</title>
        <authorList>
            <person name="Hausmann B."/>
            <person name="Pjevac P."/>
            <person name="Schreck K."/>
            <person name="Herbold C.W."/>
            <person name="Daims H."/>
            <person name="Wagner M."/>
            <person name="Pester M."/>
            <person name="Loy A."/>
        </authorList>
    </citation>
    <scope>NUCLEOTIDE SEQUENCE [LARGE SCALE GENOMIC DNA]</scope>
    <source>
        <strain evidence="8">26-4b1</strain>
    </source>
</reference>
<keyword evidence="4" id="KW-0812">Transmembrane</keyword>
<dbReference type="InterPro" id="IPR004090">
    <property type="entry name" value="Chemotax_Me-accpt_rcpt"/>
</dbReference>
<dbReference type="GO" id="GO:0007165">
    <property type="term" value="P:signal transduction"/>
    <property type="evidence" value="ECO:0007669"/>
    <property type="project" value="UniProtKB-KW"/>
</dbReference>
<gene>
    <name evidence="7" type="ORF">CWS72_05480</name>
</gene>
<protein>
    <submittedName>
        <fullName evidence="7">Methyl-accepting chemotaxis protein</fullName>
    </submittedName>
</protein>
<evidence type="ECO:0000259" key="5">
    <source>
        <dbReference type="PROSITE" id="PS50111"/>
    </source>
</evidence>